<dbReference type="EMBL" id="LSMT01001434">
    <property type="protein sequence ID" value="PFX12330.1"/>
    <property type="molecule type" value="Genomic_DNA"/>
</dbReference>
<dbReference type="SUPFAM" id="SSF48452">
    <property type="entry name" value="TPR-like"/>
    <property type="match status" value="1"/>
</dbReference>
<evidence type="ECO:0000313" key="4">
    <source>
        <dbReference type="Proteomes" id="UP000225706"/>
    </source>
</evidence>
<dbReference type="InterPro" id="IPR043128">
    <property type="entry name" value="Rev_trsase/Diguanyl_cyclase"/>
</dbReference>
<dbReference type="InterPro" id="IPR027417">
    <property type="entry name" value="P-loop_NTPase"/>
</dbReference>
<dbReference type="SMART" id="SM00031">
    <property type="entry name" value="DED"/>
    <property type="match status" value="1"/>
</dbReference>
<dbReference type="Pfam" id="PF00078">
    <property type="entry name" value="RVT_1"/>
    <property type="match status" value="1"/>
</dbReference>
<feature type="region of interest" description="Disordered" evidence="1">
    <location>
        <begin position="405"/>
        <end position="619"/>
    </location>
</feature>
<dbReference type="Gene3D" id="1.10.533.10">
    <property type="entry name" value="Death Domain, Fas"/>
    <property type="match status" value="1"/>
</dbReference>
<dbReference type="InterPro" id="IPR000477">
    <property type="entry name" value="RT_dom"/>
</dbReference>
<dbReference type="Gene3D" id="3.10.10.10">
    <property type="entry name" value="HIV Type 1 Reverse Transcriptase, subunit A, domain 1"/>
    <property type="match status" value="1"/>
</dbReference>
<reference evidence="4" key="1">
    <citation type="journal article" date="2017" name="bioRxiv">
        <title>Comparative analysis of the genomes of Stylophora pistillata and Acropora digitifera provides evidence for extensive differences between species of corals.</title>
        <authorList>
            <person name="Voolstra C.R."/>
            <person name="Li Y."/>
            <person name="Liew Y.J."/>
            <person name="Baumgarten S."/>
            <person name="Zoccola D."/>
            <person name="Flot J.-F."/>
            <person name="Tambutte S."/>
            <person name="Allemand D."/>
            <person name="Aranda M."/>
        </authorList>
    </citation>
    <scope>NUCLEOTIDE SEQUENCE [LARGE SCALE GENOMIC DNA]</scope>
</reference>
<dbReference type="InterPro" id="IPR001875">
    <property type="entry name" value="DED_dom"/>
</dbReference>
<dbReference type="InterPro" id="IPR043502">
    <property type="entry name" value="DNA/RNA_pol_sf"/>
</dbReference>
<feature type="domain" description="DED" evidence="2">
    <location>
        <begin position="892"/>
        <end position="975"/>
    </location>
</feature>
<keyword evidence="4" id="KW-1185">Reference proteome</keyword>
<organism evidence="3 4">
    <name type="scientific">Stylophora pistillata</name>
    <name type="common">Smooth cauliflower coral</name>
    <dbReference type="NCBI Taxonomy" id="50429"/>
    <lineage>
        <taxon>Eukaryota</taxon>
        <taxon>Metazoa</taxon>
        <taxon>Cnidaria</taxon>
        <taxon>Anthozoa</taxon>
        <taxon>Hexacorallia</taxon>
        <taxon>Scleractinia</taxon>
        <taxon>Astrocoeniina</taxon>
        <taxon>Pocilloporidae</taxon>
        <taxon>Stylophora</taxon>
    </lineage>
</organism>
<evidence type="ECO:0000313" key="3">
    <source>
        <dbReference type="EMBL" id="PFX12330.1"/>
    </source>
</evidence>
<dbReference type="Gene3D" id="3.30.70.270">
    <property type="match status" value="1"/>
</dbReference>
<gene>
    <name evidence="3" type="ORF">AWC38_SpisGene23734</name>
</gene>
<dbReference type="InterPro" id="IPR011990">
    <property type="entry name" value="TPR-like_helical_dom_sf"/>
</dbReference>
<name>A0A2B4R773_STYPI</name>
<sequence>MFNKIAQYRVLSTIDLQSAYHQVPIKDEDKLYTALETRHDLYHFTRLPFGVTNGVACLQREMMKFAAENNLEAVFPYLDNVTVCGLLCLVLKITDTKYSNPRREDLSKEDETERQMMSEVREQFRSNMEGKDTTHGLYYHLQSLGLNVKAAEDGSLKITVECRTLKVLQCLWEEYTSGCLNTTAESYFLTDDMKRRYNVTSVSLKTTILEEDYLACKNFLVAHENQQLSTNKGEYLSQVQTETAFTPDIPAAEKVGSGASGLNYEDNLEHMQAARRLCQEEETQEMESGKLSQADSVKKPIREVHQNGQPPVKVVQVSGEEGEKKMRITLKCPDLNSLQSLWEDYPSGCLNAAAARCLLTDKIKEKFGVESISVETTILEKDYLACREYLSENIGEKNMIKEEREQLEKKEEVKKQDNEESKIMEDKERITERKKGEKGGKNEEKSRKNREEERKKEERKKGERKGDRRKIEESKKEGGAWRKEEEERKDDERKKEESEREDEEWRKEEEERKEDERKKEESAKESEEWRKVEEERIKIVEKRKEENEELRRGEEEREKEMKDGKSDIRMDSALPGGRSFKDSFSIPDPIGQVSSTGFEREERESFMKQGTPSSPGCQPRNLPCLTAHFVGRDADVEQILEKLRTFRMVVLLSIPGKGKTEVGVCVSRVLKQECYHFVTHIRVESYHQKLEDVCREILGRLSSRPWSPTADFVSITKRKLSERNIPTVIVLDNTENIQDSYRLCGDHQKAIDIWKENTLPVYKEQLGNHPWTASILSYIADSYKTLAVGSSEQGYIDQAEMYFREALGLRKKLLGDHQDTARSRVQLSDVLVLQGQFEKALKKLNKAFVIQNDILGPEHRITRNTVEKQRVQEKTQSTRSLNISLPARNYPEFNAFLNQIADEITKEELEQMKFLCLRQNNDNYLPRGELQAIKSQREFLSFLRQHDRICPEDVSYLVWLLRNVDCIRLAELIENQVDGCSEEHSKELAKLCGGIPLLLVTCSDSLNNGFSPERLIHYLRNNPIQLIKTSANHVYKTLEVFFRNFSNEVIQNLVLFSVFPSEFSAHDIQFLFKDPLHCETVKTRMVKYALLQRDADGKMRMHPLVQAYFRTEKESLGMGEPWRATQYKFNHHYLDLLRDLSREFISKDSALVAIQKFRQHKANIMEALKNCLEDSSDSDDKNFVLDVVNSTEVLDFVAKVLTPPKECTMLYQKCFLQGQFEKALKKLNKAFVIQNDILGPEHRITRNTVEKQSDVREKLRSNPR</sequence>
<dbReference type="SUPFAM" id="SSF52540">
    <property type="entry name" value="P-loop containing nucleoside triphosphate hydrolases"/>
    <property type="match status" value="1"/>
</dbReference>
<proteinExistence type="predicted"/>
<dbReference type="Pfam" id="PF13424">
    <property type="entry name" value="TPR_12"/>
    <property type="match status" value="1"/>
</dbReference>
<dbReference type="SUPFAM" id="SSF47986">
    <property type="entry name" value="DEATH domain"/>
    <property type="match status" value="1"/>
</dbReference>
<evidence type="ECO:0000259" key="2">
    <source>
        <dbReference type="PROSITE" id="PS50168"/>
    </source>
</evidence>
<dbReference type="PROSITE" id="PS50168">
    <property type="entry name" value="DED"/>
    <property type="match status" value="1"/>
</dbReference>
<dbReference type="PANTHER" id="PTHR47691:SF3">
    <property type="entry name" value="HTH-TYPE TRANSCRIPTIONAL REGULATOR RV0890C-RELATED"/>
    <property type="match status" value="1"/>
</dbReference>
<dbReference type="AlphaFoldDB" id="A0A2B4R773"/>
<dbReference type="InterPro" id="IPR011029">
    <property type="entry name" value="DEATH-like_dom_sf"/>
</dbReference>
<dbReference type="STRING" id="50429.A0A2B4R773"/>
<dbReference type="GO" id="GO:0042981">
    <property type="term" value="P:regulation of apoptotic process"/>
    <property type="evidence" value="ECO:0007669"/>
    <property type="project" value="InterPro"/>
</dbReference>
<dbReference type="InterPro" id="IPR019734">
    <property type="entry name" value="TPR_rpt"/>
</dbReference>
<dbReference type="Pfam" id="PF01335">
    <property type="entry name" value="DED"/>
    <property type="match status" value="1"/>
</dbReference>
<dbReference type="CDD" id="cd00045">
    <property type="entry name" value="DED"/>
    <property type="match status" value="1"/>
</dbReference>
<dbReference type="SUPFAM" id="SSF56672">
    <property type="entry name" value="DNA/RNA polymerases"/>
    <property type="match status" value="1"/>
</dbReference>
<comment type="caution">
    <text evidence="3">The sequence shown here is derived from an EMBL/GenBank/DDBJ whole genome shotgun (WGS) entry which is preliminary data.</text>
</comment>
<dbReference type="SMART" id="SM00028">
    <property type="entry name" value="TPR"/>
    <property type="match status" value="3"/>
</dbReference>
<dbReference type="OrthoDB" id="6162777at2759"/>
<feature type="compositionally biased region" description="Basic and acidic residues" evidence="1">
    <location>
        <begin position="405"/>
        <end position="570"/>
    </location>
</feature>
<dbReference type="PANTHER" id="PTHR47691">
    <property type="entry name" value="REGULATOR-RELATED"/>
    <property type="match status" value="1"/>
</dbReference>
<dbReference type="Proteomes" id="UP000225706">
    <property type="component" value="Unassembled WGS sequence"/>
</dbReference>
<dbReference type="Gene3D" id="3.40.50.300">
    <property type="entry name" value="P-loop containing nucleotide triphosphate hydrolases"/>
    <property type="match status" value="1"/>
</dbReference>
<accession>A0A2B4R773</accession>
<dbReference type="Gene3D" id="1.25.40.10">
    <property type="entry name" value="Tetratricopeptide repeat domain"/>
    <property type="match status" value="1"/>
</dbReference>
<protein>
    <recommendedName>
        <fullName evidence="2">DED domain-containing protein</fullName>
    </recommendedName>
</protein>
<evidence type="ECO:0000256" key="1">
    <source>
        <dbReference type="SAM" id="MobiDB-lite"/>
    </source>
</evidence>